<name>A0A1B0GBU6_GLOMM</name>
<dbReference type="EnsemblMetazoa" id="GMOY010777-RA">
    <property type="protein sequence ID" value="GMOY010777-PA"/>
    <property type="gene ID" value="GMOY010777"/>
</dbReference>
<evidence type="ECO:0000313" key="2">
    <source>
        <dbReference type="EnsemblMetazoa" id="GMOY010777-PA"/>
    </source>
</evidence>
<reference evidence="2" key="1">
    <citation type="submission" date="2020-05" db="UniProtKB">
        <authorList>
            <consortium name="EnsemblMetazoa"/>
        </authorList>
    </citation>
    <scope>IDENTIFICATION</scope>
    <source>
        <strain evidence="2">Yale</strain>
    </source>
</reference>
<evidence type="ECO:0000313" key="3">
    <source>
        <dbReference type="Proteomes" id="UP000092444"/>
    </source>
</evidence>
<sequence>MKTEQNFIDRNCTGIVGNYAGLGHIFYLNIFKGNFNLKYTRKVPGVKSGEGKELLSTNKKNGEKKSHQSLIKLKKLPS</sequence>
<dbReference type="AlphaFoldDB" id="A0A1B0GBU6"/>
<dbReference type="Proteomes" id="UP000092444">
    <property type="component" value="Unassembled WGS sequence"/>
</dbReference>
<keyword evidence="3" id="KW-1185">Reference proteome</keyword>
<organism evidence="2 3">
    <name type="scientific">Glossina morsitans morsitans</name>
    <name type="common">Savannah tsetse fly</name>
    <dbReference type="NCBI Taxonomy" id="37546"/>
    <lineage>
        <taxon>Eukaryota</taxon>
        <taxon>Metazoa</taxon>
        <taxon>Ecdysozoa</taxon>
        <taxon>Arthropoda</taxon>
        <taxon>Hexapoda</taxon>
        <taxon>Insecta</taxon>
        <taxon>Pterygota</taxon>
        <taxon>Neoptera</taxon>
        <taxon>Endopterygota</taxon>
        <taxon>Diptera</taxon>
        <taxon>Brachycera</taxon>
        <taxon>Muscomorpha</taxon>
        <taxon>Hippoboscoidea</taxon>
        <taxon>Glossinidae</taxon>
        <taxon>Glossina</taxon>
    </lineage>
</organism>
<feature type="region of interest" description="Disordered" evidence="1">
    <location>
        <begin position="49"/>
        <end position="78"/>
    </location>
</feature>
<evidence type="ECO:0000256" key="1">
    <source>
        <dbReference type="SAM" id="MobiDB-lite"/>
    </source>
</evidence>
<protein>
    <submittedName>
        <fullName evidence="2">Uncharacterized protein</fullName>
    </submittedName>
</protein>
<proteinExistence type="predicted"/>
<dbReference type="EMBL" id="CCAG010005890">
    <property type="status" value="NOT_ANNOTATED_CDS"/>
    <property type="molecule type" value="Genomic_DNA"/>
</dbReference>
<accession>A0A1B0GBU6</accession>
<dbReference type="VEuPathDB" id="VectorBase:GMOY010777"/>